<dbReference type="OrthoDB" id="3253416at2759"/>
<dbReference type="EMBL" id="MLYV02000536">
    <property type="protein sequence ID" value="PSR84355.1"/>
    <property type="molecule type" value="Genomic_DNA"/>
</dbReference>
<evidence type="ECO:0000313" key="2">
    <source>
        <dbReference type="Proteomes" id="UP000186601"/>
    </source>
</evidence>
<accession>A0A2R6P2D4</accession>
<evidence type="ECO:0000313" key="1">
    <source>
        <dbReference type="EMBL" id="PSR84355.1"/>
    </source>
</evidence>
<organism evidence="1 2">
    <name type="scientific">Hermanssonia centrifuga</name>
    <dbReference type="NCBI Taxonomy" id="98765"/>
    <lineage>
        <taxon>Eukaryota</taxon>
        <taxon>Fungi</taxon>
        <taxon>Dikarya</taxon>
        <taxon>Basidiomycota</taxon>
        <taxon>Agaricomycotina</taxon>
        <taxon>Agaricomycetes</taxon>
        <taxon>Polyporales</taxon>
        <taxon>Meruliaceae</taxon>
        <taxon>Hermanssonia</taxon>
    </lineage>
</organism>
<comment type="caution">
    <text evidence="1">The sequence shown here is derived from an EMBL/GenBank/DDBJ whole genome shotgun (WGS) entry which is preliminary data.</text>
</comment>
<keyword evidence="2" id="KW-1185">Reference proteome</keyword>
<proteinExistence type="predicted"/>
<dbReference type="AlphaFoldDB" id="A0A2R6P2D4"/>
<sequence length="254" mass="28238">MTSVIPFTGRATDYRVILSEYLREFGDELKAEYNKLTSTEKRACREEILALRKERSTMKACSNLKAVQTEVRSAFGKLKMDFASACARTGCEGFLIAVRSSIEDYHEPQSIYTKGAAKFVKGVLKMEPGILTLKFESSAVSSAGTENQVPGAPAKFNKTQAVSSIRGALQQKLNEILRRNNVRIIRKGNQKEIKMNYEAKIVERYGVTLVGFPCKLTNPANLGCIDLEKVINTLGAGTCYWTKLSKSELKARCK</sequence>
<reference evidence="1 2" key="1">
    <citation type="submission" date="2018-02" db="EMBL/GenBank/DDBJ databases">
        <title>Genome sequence of the basidiomycete white-rot fungus Phlebia centrifuga.</title>
        <authorList>
            <person name="Granchi Z."/>
            <person name="Peng M."/>
            <person name="de Vries R.P."/>
            <person name="Hilden K."/>
            <person name="Makela M.R."/>
            <person name="Grigoriev I."/>
            <person name="Riley R."/>
        </authorList>
    </citation>
    <scope>NUCLEOTIDE SEQUENCE [LARGE SCALE GENOMIC DNA]</scope>
    <source>
        <strain evidence="1 2">FBCC195</strain>
    </source>
</reference>
<gene>
    <name evidence="1" type="ORF">PHLCEN_2v5459</name>
</gene>
<dbReference type="Proteomes" id="UP000186601">
    <property type="component" value="Unassembled WGS sequence"/>
</dbReference>
<protein>
    <submittedName>
        <fullName evidence="1">Uncharacterized protein</fullName>
    </submittedName>
</protein>
<name>A0A2R6P2D4_9APHY</name>